<organism evidence="1 2">
    <name type="scientific">Pestalotiopsis fici (strain W106-1 / CGMCC3.15140)</name>
    <dbReference type="NCBI Taxonomy" id="1229662"/>
    <lineage>
        <taxon>Eukaryota</taxon>
        <taxon>Fungi</taxon>
        <taxon>Dikarya</taxon>
        <taxon>Ascomycota</taxon>
        <taxon>Pezizomycotina</taxon>
        <taxon>Sordariomycetes</taxon>
        <taxon>Xylariomycetidae</taxon>
        <taxon>Amphisphaeriales</taxon>
        <taxon>Sporocadaceae</taxon>
        <taxon>Pestalotiopsis</taxon>
    </lineage>
</organism>
<dbReference type="AlphaFoldDB" id="W3X9P5"/>
<evidence type="ECO:0000313" key="2">
    <source>
        <dbReference type="Proteomes" id="UP000030651"/>
    </source>
</evidence>
<sequence length="430" mass="48294">MYKGRLKAWGLLKNLKSKDADQIMGLAKSGVATGPLVIRGRSMGSKKWQKRLNRVTAPDELTGAAMGRHNGIVVALPLPGHLAAPDTLRLTEAGLIAIRDFATLQFNTQAWDLSGLPYDFDSDKTDNWSTGIMLAAQNLVKDRTSANNFAILNKCFDQYAAVVEQASPMLIPSTLNNVIRLLPVPEIAQSLLSYAANLISIRLGEDHPLSRLLSQLHILGAAQVPLVARTILSAYFDIIVSNSHPANRWRSSVYPHYAKLMQTWGAMPGEVVTTVFHKTIHGIEQSLADEALVPPGDAEASEHREQLLRHLQEAKMYFALYLIDTKRFLEADTIAEEMSEWLRSGGAARYPEQYEQWLRTKARILVGLDRPDEATPYFVQTYEARRDRLGYANHRTTRAISELEEHYRSLNDDEAAEKLHREFEESYEDV</sequence>
<proteinExistence type="predicted"/>
<evidence type="ECO:0008006" key="3">
    <source>
        <dbReference type="Google" id="ProtNLM"/>
    </source>
</evidence>
<dbReference type="RefSeq" id="XP_007833911.1">
    <property type="nucleotide sequence ID" value="XM_007835720.1"/>
</dbReference>
<accession>W3X9P5</accession>
<dbReference type="OrthoDB" id="5308957at2759"/>
<reference evidence="2" key="1">
    <citation type="journal article" date="2015" name="BMC Genomics">
        <title>Genomic and transcriptomic analysis of the endophytic fungus Pestalotiopsis fici reveals its lifestyle and high potential for synthesis of natural products.</title>
        <authorList>
            <person name="Wang X."/>
            <person name="Zhang X."/>
            <person name="Liu L."/>
            <person name="Xiang M."/>
            <person name="Wang W."/>
            <person name="Sun X."/>
            <person name="Che Y."/>
            <person name="Guo L."/>
            <person name="Liu G."/>
            <person name="Guo L."/>
            <person name="Wang C."/>
            <person name="Yin W.B."/>
            <person name="Stadler M."/>
            <person name="Zhang X."/>
            <person name="Liu X."/>
        </authorList>
    </citation>
    <scope>NUCLEOTIDE SEQUENCE [LARGE SCALE GENOMIC DNA]</scope>
    <source>
        <strain evidence="2">W106-1 / CGMCC3.15140</strain>
    </source>
</reference>
<name>W3X9P5_PESFW</name>
<dbReference type="GeneID" id="19272152"/>
<protein>
    <recommendedName>
        <fullName evidence="3">Clr5 domain-containing protein</fullName>
    </recommendedName>
</protein>
<dbReference type="InParanoid" id="W3X9P5"/>
<evidence type="ECO:0000313" key="1">
    <source>
        <dbReference type="EMBL" id="ETS82137.1"/>
    </source>
</evidence>
<gene>
    <name evidence="1" type="ORF">PFICI_07139</name>
</gene>
<dbReference type="EMBL" id="KI912112">
    <property type="protein sequence ID" value="ETS82137.1"/>
    <property type="molecule type" value="Genomic_DNA"/>
</dbReference>
<dbReference type="Proteomes" id="UP000030651">
    <property type="component" value="Unassembled WGS sequence"/>
</dbReference>
<keyword evidence="2" id="KW-1185">Reference proteome</keyword>
<dbReference type="KEGG" id="pfy:PFICI_07139"/>
<dbReference type="HOGENOM" id="CLU_552203_0_0_1"/>